<sequence length="633" mass="70101">MLLYVAGVYSIDCNANNLVSKIKSKGAGVIEISTYDLMSMVTTSAFVTLYCSVILAIAVIYGLVFWFKYSPVNRSISAALFAIRATPKDKLEFPPYYYELQGWMNDNKHLKDSWREFEETLLLPGEDFDNGREVIMNTHLPSRYFNQSNLLFPNVNMRFYNALPNILTGLGIIGTFIGLTVGIYLAAPGLNSQHIDDAKNALNILLNGASLAFITSIVGLFTSLFFSAYEKRYVHRFNRACQRLNSELDARVEYFSAERLASKNLAESQKQSIALQAFANDFAVSLGQIIEEKVSAPIVEAMDELRKDQKSANDETITKVMGEFADKIAGAAGDEMQALASTIKIMSDSLESQVNALTKGQKDMQDTAQSAVTEMSNAMSDGSQRINDGIEQAVNSLLSSVQESVDNVTNQLDVASKKLSTHLEDSLNGFHSVVLKLQETATHYQSMTDRNETLFRDISQTIDDIADVTDKVSLANTSFKETETTFLTYLTTLHELSSKLGDSTDNIDSTLQHLKDVQNEMALVWGSYEKRFDGLDSTLTTVFENIGSGLERYATQTDEYVLGLDKHASDVVQSLAAATQEISDAIENLGDSLERRTEVFETSVTSISLNAENNLKQFRDKLGTASQTNTRPE</sequence>
<evidence type="ECO:0000313" key="2">
    <source>
        <dbReference type="EMBL" id="RKF22285.1"/>
    </source>
</evidence>
<proteinExistence type="predicted"/>
<keyword evidence="1" id="KW-0472">Membrane</keyword>
<reference evidence="2 3" key="1">
    <citation type="submission" date="2018-09" db="EMBL/GenBank/DDBJ databases">
        <authorList>
            <person name="Wang Z."/>
        </authorList>
    </citation>
    <scope>NUCLEOTIDE SEQUENCE [LARGE SCALE GENOMIC DNA]</scope>
    <source>
        <strain evidence="2 3">ALS 81</strain>
    </source>
</reference>
<dbReference type="Gene3D" id="1.20.120.20">
    <property type="entry name" value="Apolipoprotein"/>
    <property type="match status" value="2"/>
</dbReference>
<organism evidence="2 3">
    <name type="scientific">Alginatibacterium sediminis</name>
    <dbReference type="NCBI Taxonomy" id="2164068"/>
    <lineage>
        <taxon>Bacteria</taxon>
        <taxon>Pseudomonadati</taxon>
        <taxon>Pseudomonadota</taxon>
        <taxon>Gammaproteobacteria</taxon>
        <taxon>Alteromonadales</taxon>
        <taxon>Alteromonadaceae</taxon>
        <taxon>Alginatibacterium</taxon>
    </lineage>
</organism>
<dbReference type="EMBL" id="RAQO01000001">
    <property type="protein sequence ID" value="RKF22285.1"/>
    <property type="molecule type" value="Genomic_DNA"/>
</dbReference>
<dbReference type="AlphaFoldDB" id="A0A420ENH5"/>
<feature type="transmembrane region" description="Helical" evidence="1">
    <location>
        <begin position="45"/>
        <end position="67"/>
    </location>
</feature>
<keyword evidence="3" id="KW-1185">Reference proteome</keyword>
<protein>
    <recommendedName>
        <fullName evidence="4">MotA/TolQ/ExbB proton channel domain-containing protein</fullName>
    </recommendedName>
</protein>
<keyword evidence="1" id="KW-1133">Transmembrane helix</keyword>
<name>A0A420ENH5_9ALTE</name>
<accession>A0A420ENH5</accession>
<evidence type="ECO:0008006" key="4">
    <source>
        <dbReference type="Google" id="ProtNLM"/>
    </source>
</evidence>
<evidence type="ECO:0000313" key="3">
    <source>
        <dbReference type="Proteomes" id="UP000286482"/>
    </source>
</evidence>
<dbReference type="NCBIfam" id="NF033915">
    <property type="entry name" value="antiphage_ZorA_2"/>
    <property type="match status" value="1"/>
</dbReference>
<keyword evidence="1" id="KW-0812">Transmembrane</keyword>
<feature type="transmembrane region" description="Helical" evidence="1">
    <location>
        <begin position="207"/>
        <end position="229"/>
    </location>
</feature>
<gene>
    <name evidence="2" type="ORF">DBZ36_01160</name>
</gene>
<evidence type="ECO:0000256" key="1">
    <source>
        <dbReference type="SAM" id="Phobius"/>
    </source>
</evidence>
<dbReference type="Proteomes" id="UP000286482">
    <property type="component" value="Unassembled WGS sequence"/>
</dbReference>
<feature type="transmembrane region" description="Helical" evidence="1">
    <location>
        <begin position="166"/>
        <end position="187"/>
    </location>
</feature>
<comment type="caution">
    <text evidence="2">The sequence shown here is derived from an EMBL/GenBank/DDBJ whole genome shotgun (WGS) entry which is preliminary data.</text>
</comment>